<dbReference type="EMBL" id="BMKK01000004">
    <property type="protein sequence ID" value="GGD56500.1"/>
    <property type="molecule type" value="Genomic_DNA"/>
</dbReference>
<dbReference type="RefSeq" id="WP_188766006.1">
    <property type="nucleotide sequence ID" value="NZ_BMKK01000004.1"/>
</dbReference>
<name>A0A916YQK1_9BACT</name>
<protein>
    <recommendedName>
        <fullName evidence="3">2-C-methyl-D-erythritol 4-phosphate cytidylyltransferase</fullName>
        <ecNumber evidence="3">2.7.7.60</ecNumber>
    </recommendedName>
    <alternativeName>
        <fullName evidence="3">4-diphosphocytidyl-2C-methyl-D-erythritol synthase</fullName>
    </alternativeName>
    <alternativeName>
        <fullName evidence="3">MEP cytidylyltransferase</fullName>
        <shortName evidence="3">MCT</shortName>
    </alternativeName>
</protein>
<evidence type="ECO:0000313" key="5">
    <source>
        <dbReference type="Proteomes" id="UP000609064"/>
    </source>
</evidence>
<dbReference type="InterPro" id="IPR001228">
    <property type="entry name" value="IspD"/>
</dbReference>
<dbReference type="FunFam" id="3.90.550.10:FF:000003">
    <property type="entry name" value="2-C-methyl-D-erythritol 4-phosphate cytidylyltransferase"/>
    <property type="match status" value="1"/>
</dbReference>
<feature type="site" description="Positions MEP for the nucleophilic attack" evidence="3">
    <location>
        <position position="173"/>
    </location>
</feature>
<dbReference type="PANTHER" id="PTHR32125:SF4">
    <property type="entry name" value="2-C-METHYL-D-ERYTHRITOL 4-PHOSPHATE CYTIDYLYLTRANSFERASE, CHLOROPLASTIC"/>
    <property type="match status" value="1"/>
</dbReference>
<dbReference type="EC" id="2.7.7.60" evidence="3"/>
<comment type="pathway">
    <text evidence="3">Isoprenoid biosynthesis; isopentenyl diphosphate biosynthesis via DXP pathway; isopentenyl diphosphate from 1-deoxy-D-xylulose 5-phosphate: step 2/6.</text>
</comment>
<gene>
    <name evidence="3 4" type="primary">ispD</name>
    <name evidence="4" type="ORF">GCM10011514_20700</name>
</gene>
<dbReference type="HAMAP" id="MF_00108">
    <property type="entry name" value="IspD"/>
    <property type="match status" value="1"/>
</dbReference>
<sequence>MNNKEISSPLGADTVVAGGIYAIIVAGGSGSRMKSEIPKQFLPLKGKPILIHTVEKFLQVPDIQVIVVLPKNDIEYWNEITATNEVIQSHKNAIKITVGGASRFQSVKNGLGTIETDGLVAVHDGVRPLINLEIIQNSFQVAAEKGSAVTSVWVKDSVRQFDNNGENSTALDRTKLKLVQTPQTFQISLMKRAFEVEEQTFFTDCASVLEFAGEKITLIDGAYENIKITTPEDMLVAEAFLARR</sequence>
<dbReference type="GO" id="GO:0019288">
    <property type="term" value="P:isopentenyl diphosphate biosynthetic process, methylerythritol 4-phosphate pathway"/>
    <property type="evidence" value="ECO:0007669"/>
    <property type="project" value="UniProtKB-UniRule"/>
</dbReference>
<keyword evidence="5" id="KW-1185">Reference proteome</keyword>
<dbReference type="PANTHER" id="PTHR32125">
    <property type="entry name" value="2-C-METHYL-D-ERYTHRITOL 4-PHOSPHATE CYTIDYLYLTRANSFERASE, CHLOROPLASTIC"/>
    <property type="match status" value="1"/>
</dbReference>
<reference evidence="4" key="2">
    <citation type="submission" date="2020-09" db="EMBL/GenBank/DDBJ databases">
        <authorList>
            <person name="Sun Q."/>
            <person name="Zhou Y."/>
        </authorList>
    </citation>
    <scope>NUCLEOTIDE SEQUENCE</scope>
    <source>
        <strain evidence="4">CGMCC 1.15958</strain>
    </source>
</reference>
<dbReference type="SUPFAM" id="SSF53448">
    <property type="entry name" value="Nucleotide-diphospho-sugar transferases"/>
    <property type="match status" value="1"/>
</dbReference>
<dbReference type="InterPro" id="IPR034683">
    <property type="entry name" value="IspD/TarI"/>
</dbReference>
<dbReference type="NCBIfam" id="NF001186">
    <property type="entry name" value="PRK00155.2-3"/>
    <property type="match status" value="1"/>
</dbReference>
<evidence type="ECO:0000256" key="1">
    <source>
        <dbReference type="ARBA" id="ARBA00022679"/>
    </source>
</evidence>
<keyword evidence="3" id="KW-0414">Isoprene biosynthesis</keyword>
<comment type="caution">
    <text evidence="4">The sequence shown here is derived from an EMBL/GenBank/DDBJ whole genome shotgun (WGS) entry which is preliminary data.</text>
</comment>
<feature type="site" description="Positions MEP for the nucleophilic attack" evidence="3">
    <location>
        <position position="227"/>
    </location>
</feature>
<reference evidence="4" key="1">
    <citation type="journal article" date="2014" name="Int. J. Syst. Evol. Microbiol.">
        <title>Complete genome sequence of Corynebacterium casei LMG S-19264T (=DSM 44701T), isolated from a smear-ripened cheese.</title>
        <authorList>
            <consortium name="US DOE Joint Genome Institute (JGI-PGF)"/>
            <person name="Walter F."/>
            <person name="Albersmeier A."/>
            <person name="Kalinowski J."/>
            <person name="Ruckert C."/>
        </authorList>
    </citation>
    <scope>NUCLEOTIDE SEQUENCE</scope>
    <source>
        <strain evidence="4">CGMCC 1.15958</strain>
    </source>
</reference>
<keyword evidence="1 3" id="KW-0808">Transferase</keyword>
<organism evidence="4 5">
    <name type="scientific">Emticicia aquatilis</name>
    <dbReference type="NCBI Taxonomy" id="1537369"/>
    <lineage>
        <taxon>Bacteria</taxon>
        <taxon>Pseudomonadati</taxon>
        <taxon>Bacteroidota</taxon>
        <taxon>Cytophagia</taxon>
        <taxon>Cytophagales</taxon>
        <taxon>Leadbetterellaceae</taxon>
        <taxon>Emticicia</taxon>
    </lineage>
</organism>
<dbReference type="CDD" id="cd02516">
    <property type="entry name" value="CDP-ME_synthetase"/>
    <property type="match status" value="1"/>
</dbReference>
<dbReference type="AlphaFoldDB" id="A0A916YQK1"/>
<dbReference type="GO" id="GO:0050518">
    <property type="term" value="F:2-C-methyl-D-erythritol 4-phosphate cytidylyltransferase activity"/>
    <property type="evidence" value="ECO:0007669"/>
    <property type="project" value="UniProtKB-UniRule"/>
</dbReference>
<feature type="site" description="Transition state stabilizer" evidence="3">
    <location>
        <position position="32"/>
    </location>
</feature>
<comment type="catalytic activity">
    <reaction evidence="3">
        <text>2-C-methyl-D-erythritol 4-phosphate + CTP + H(+) = 4-CDP-2-C-methyl-D-erythritol + diphosphate</text>
        <dbReference type="Rhea" id="RHEA:13429"/>
        <dbReference type="ChEBI" id="CHEBI:15378"/>
        <dbReference type="ChEBI" id="CHEBI:33019"/>
        <dbReference type="ChEBI" id="CHEBI:37563"/>
        <dbReference type="ChEBI" id="CHEBI:57823"/>
        <dbReference type="ChEBI" id="CHEBI:58262"/>
        <dbReference type="EC" id="2.7.7.60"/>
    </reaction>
</comment>
<evidence type="ECO:0000256" key="3">
    <source>
        <dbReference type="HAMAP-Rule" id="MF_00108"/>
    </source>
</evidence>
<dbReference type="InterPro" id="IPR050088">
    <property type="entry name" value="IspD/TarI_cytidylyltransf_bact"/>
</dbReference>
<dbReference type="Gene3D" id="3.90.550.10">
    <property type="entry name" value="Spore Coat Polysaccharide Biosynthesis Protein SpsA, Chain A"/>
    <property type="match status" value="1"/>
</dbReference>
<comment type="function">
    <text evidence="3">Catalyzes the formation of 4-diphosphocytidyl-2-C-methyl-D-erythritol from CTP and 2-C-methyl-D-erythritol 4-phosphate (MEP).</text>
</comment>
<dbReference type="Pfam" id="PF01128">
    <property type="entry name" value="IspD"/>
    <property type="match status" value="1"/>
</dbReference>
<keyword evidence="2 3" id="KW-0548">Nucleotidyltransferase</keyword>
<proteinExistence type="inferred from homology"/>
<feature type="site" description="Transition state stabilizer" evidence="3">
    <location>
        <position position="39"/>
    </location>
</feature>
<evidence type="ECO:0000256" key="2">
    <source>
        <dbReference type="ARBA" id="ARBA00022695"/>
    </source>
</evidence>
<evidence type="ECO:0000313" key="4">
    <source>
        <dbReference type="EMBL" id="GGD56500.1"/>
    </source>
</evidence>
<comment type="similarity">
    <text evidence="3">Belongs to the IspD/TarI cytidylyltransferase family. IspD subfamily.</text>
</comment>
<dbReference type="NCBIfam" id="TIGR00453">
    <property type="entry name" value="ispD"/>
    <property type="match status" value="1"/>
</dbReference>
<dbReference type="Proteomes" id="UP000609064">
    <property type="component" value="Unassembled WGS sequence"/>
</dbReference>
<dbReference type="InterPro" id="IPR029044">
    <property type="entry name" value="Nucleotide-diphossugar_trans"/>
</dbReference>
<accession>A0A916YQK1</accession>